<comment type="similarity">
    <text evidence="1">Belongs to the fructosamine kinase family.</text>
</comment>
<gene>
    <name evidence="2" type="ORF">FB460_1301</name>
</gene>
<dbReference type="OrthoDB" id="5291879at2"/>
<dbReference type="GO" id="GO:0016301">
    <property type="term" value="F:kinase activity"/>
    <property type="evidence" value="ECO:0007669"/>
    <property type="project" value="UniProtKB-UniRule"/>
</dbReference>
<dbReference type="PANTHER" id="PTHR12149:SF8">
    <property type="entry name" value="PROTEIN-RIBULOSAMINE 3-KINASE"/>
    <property type="match status" value="1"/>
</dbReference>
<organism evidence="2 3">
    <name type="scientific">Propioniferax innocua</name>
    <dbReference type="NCBI Taxonomy" id="1753"/>
    <lineage>
        <taxon>Bacteria</taxon>
        <taxon>Bacillati</taxon>
        <taxon>Actinomycetota</taxon>
        <taxon>Actinomycetes</taxon>
        <taxon>Propionibacteriales</taxon>
        <taxon>Propionibacteriaceae</taxon>
        <taxon>Propioniferax</taxon>
    </lineage>
</organism>
<keyword evidence="1" id="KW-0808">Transferase</keyword>
<dbReference type="Pfam" id="PF03881">
    <property type="entry name" value="Fructosamin_kin"/>
    <property type="match status" value="1"/>
</dbReference>
<dbReference type="AlphaFoldDB" id="A0A542ZT75"/>
<sequence>MTFTKQTPSPRAAAYEHAGLEALRDAGARVPQVYSCEGATLTIERIDSGGPGVTRHDEEEFGRELAALHATTRTRDEGWGGVDDDPRAFLGLCPVHLPVVDSWEESYLENRVRPLARRAVEEGCLDAEALRLVDRLEARHLGPDEPPTLVHGDLWAGNRMHDHQGRSWLIDPAAQWGHRELDLAMMHLFGGFTEREIGSYDEALPLAEGWQERIPLYQLLPLLVHAILFGGGYGAQTLHALRSVA</sequence>
<dbReference type="PANTHER" id="PTHR12149">
    <property type="entry name" value="FRUCTOSAMINE 3 KINASE-RELATED PROTEIN"/>
    <property type="match status" value="1"/>
</dbReference>
<evidence type="ECO:0000313" key="3">
    <source>
        <dbReference type="Proteomes" id="UP000316196"/>
    </source>
</evidence>
<dbReference type="InterPro" id="IPR016477">
    <property type="entry name" value="Fructo-/Ketosamine-3-kinase"/>
</dbReference>
<dbReference type="EMBL" id="VFOR01000001">
    <property type="protein sequence ID" value="TQL63486.1"/>
    <property type="molecule type" value="Genomic_DNA"/>
</dbReference>
<accession>A0A542ZT75</accession>
<keyword evidence="1 2" id="KW-0418">Kinase</keyword>
<dbReference type="InterPro" id="IPR011009">
    <property type="entry name" value="Kinase-like_dom_sf"/>
</dbReference>
<comment type="caution">
    <text evidence="2">The sequence shown here is derived from an EMBL/GenBank/DDBJ whole genome shotgun (WGS) entry which is preliminary data.</text>
</comment>
<dbReference type="RefSeq" id="WP_142093202.1">
    <property type="nucleotide sequence ID" value="NZ_BAAAMD010000002.1"/>
</dbReference>
<evidence type="ECO:0000256" key="1">
    <source>
        <dbReference type="PIRNR" id="PIRNR006221"/>
    </source>
</evidence>
<name>A0A542ZT75_9ACTN</name>
<reference evidence="2 3" key="1">
    <citation type="submission" date="2019-06" db="EMBL/GenBank/DDBJ databases">
        <title>Sequencing the genomes of 1000 actinobacteria strains.</title>
        <authorList>
            <person name="Klenk H.-P."/>
        </authorList>
    </citation>
    <scope>NUCLEOTIDE SEQUENCE [LARGE SCALE GENOMIC DNA]</scope>
    <source>
        <strain evidence="2 3">DSM 8251</strain>
    </source>
</reference>
<dbReference type="Gene3D" id="1.20.1270.240">
    <property type="match status" value="1"/>
</dbReference>
<dbReference type="Proteomes" id="UP000316196">
    <property type="component" value="Unassembled WGS sequence"/>
</dbReference>
<keyword evidence="3" id="KW-1185">Reference proteome</keyword>
<dbReference type="PIRSF" id="PIRSF006221">
    <property type="entry name" value="Ketosamine-3-kinase"/>
    <property type="match status" value="1"/>
</dbReference>
<dbReference type="SUPFAM" id="SSF56112">
    <property type="entry name" value="Protein kinase-like (PK-like)"/>
    <property type="match status" value="1"/>
</dbReference>
<dbReference type="Gene3D" id="1.10.510.10">
    <property type="entry name" value="Transferase(Phosphotransferase) domain 1"/>
    <property type="match status" value="1"/>
</dbReference>
<evidence type="ECO:0000313" key="2">
    <source>
        <dbReference type="EMBL" id="TQL63486.1"/>
    </source>
</evidence>
<proteinExistence type="inferred from homology"/>
<protein>
    <submittedName>
        <fullName evidence="2">Fructosamine-3-kinase</fullName>
    </submittedName>
</protein>